<gene>
    <name evidence="2" type="ORF">PGLA1383_LOCUS17192</name>
</gene>
<dbReference type="Proteomes" id="UP000654075">
    <property type="component" value="Unassembled WGS sequence"/>
</dbReference>
<accession>A0A813ECF8</accession>
<comment type="caution">
    <text evidence="2">The sequence shown here is derived from an EMBL/GenBank/DDBJ whole genome shotgun (WGS) entry which is preliminary data.</text>
</comment>
<organism evidence="2 3">
    <name type="scientific">Polarella glacialis</name>
    <name type="common">Dinoflagellate</name>
    <dbReference type="NCBI Taxonomy" id="89957"/>
    <lineage>
        <taxon>Eukaryota</taxon>
        <taxon>Sar</taxon>
        <taxon>Alveolata</taxon>
        <taxon>Dinophyceae</taxon>
        <taxon>Suessiales</taxon>
        <taxon>Suessiaceae</taxon>
        <taxon>Polarella</taxon>
    </lineage>
</organism>
<evidence type="ECO:0000313" key="2">
    <source>
        <dbReference type="EMBL" id="CAE8598792.1"/>
    </source>
</evidence>
<dbReference type="InterPro" id="IPR002885">
    <property type="entry name" value="PPR_rpt"/>
</dbReference>
<dbReference type="AlphaFoldDB" id="A0A813ECF8"/>
<dbReference type="Pfam" id="PF01535">
    <property type="entry name" value="PPR"/>
    <property type="match status" value="1"/>
</dbReference>
<feature type="non-terminal residue" evidence="2">
    <location>
        <position position="1"/>
    </location>
</feature>
<proteinExistence type="predicted"/>
<reference evidence="2" key="1">
    <citation type="submission" date="2021-02" db="EMBL/GenBank/DDBJ databases">
        <authorList>
            <person name="Dougan E. K."/>
            <person name="Rhodes N."/>
            <person name="Thang M."/>
            <person name="Chan C."/>
        </authorList>
    </citation>
    <scope>NUCLEOTIDE SEQUENCE</scope>
</reference>
<feature type="non-terminal residue" evidence="2">
    <location>
        <position position="101"/>
    </location>
</feature>
<feature type="repeat" description="PPR" evidence="1">
    <location>
        <begin position="38"/>
        <end position="72"/>
    </location>
</feature>
<protein>
    <submittedName>
        <fullName evidence="2">Uncharacterized protein</fullName>
    </submittedName>
</protein>
<dbReference type="InterPro" id="IPR011990">
    <property type="entry name" value="TPR-like_helical_dom_sf"/>
</dbReference>
<dbReference type="PROSITE" id="PS51375">
    <property type="entry name" value="PPR"/>
    <property type="match status" value="1"/>
</dbReference>
<dbReference type="Gene3D" id="1.25.40.10">
    <property type="entry name" value="Tetratricopeptide repeat domain"/>
    <property type="match status" value="1"/>
</dbReference>
<sequence>FGPLVVELGNAAAAAEEGKALAIFEKLRALTPEHLLQKPFLWNTVLKARARAGNLKGAEDWFREMLSASVEVNAQSFGKLIAAAARAGEVEAAERWLAAVQ</sequence>
<keyword evidence="3" id="KW-1185">Reference proteome</keyword>
<dbReference type="EMBL" id="CAJNNV010010571">
    <property type="protein sequence ID" value="CAE8598792.1"/>
    <property type="molecule type" value="Genomic_DNA"/>
</dbReference>
<name>A0A813ECF8_POLGL</name>
<dbReference type="NCBIfam" id="TIGR00756">
    <property type="entry name" value="PPR"/>
    <property type="match status" value="1"/>
</dbReference>
<evidence type="ECO:0000256" key="1">
    <source>
        <dbReference type="PROSITE-ProRule" id="PRU00708"/>
    </source>
</evidence>
<evidence type="ECO:0000313" key="3">
    <source>
        <dbReference type="Proteomes" id="UP000654075"/>
    </source>
</evidence>